<evidence type="ECO:0008006" key="3">
    <source>
        <dbReference type="Google" id="ProtNLM"/>
    </source>
</evidence>
<proteinExistence type="predicted"/>
<protein>
    <recommendedName>
        <fullName evidence="3">DNA/RNA-binding protein</fullName>
    </recommendedName>
</protein>
<organism evidence="1 2">
    <name type="scientific">Vibrio anguillarum</name>
    <name type="common">Listonella anguillarum</name>
    <dbReference type="NCBI Taxonomy" id="55601"/>
    <lineage>
        <taxon>Bacteria</taxon>
        <taxon>Pseudomonadati</taxon>
        <taxon>Pseudomonadota</taxon>
        <taxon>Gammaproteobacteria</taxon>
        <taxon>Vibrionales</taxon>
        <taxon>Vibrionaceae</taxon>
        <taxon>Vibrio</taxon>
    </lineage>
</organism>
<dbReference type="AlphaFoldDB" id="A0AAW4B937"/>
<gene>
    <name evidence="1" type="ORF">ERJ77_01705</name>
</gene>
<evidence type="ECO:0000313" key="1">
    <source>
        <dbReference type="EMBL" id="MBF4433229.1"/>
    </source>
</evidence>
<dbReference type="Proteomes" id="UP000786185">
    <property type="component" value="Unassembled WGS sequence"/>
</dbReference>
<dbReference type="EMBL" id="SCLC01000001">
    <property type="protein sequence ID" value="MBF4433229.1"/>
    <property type="molecule type" value="Genomic_DNA"/>
</dbReference>
<name>A0AAW4B937_VIBAN</name>
<reference evidence="1" key="1">
    <citation type="journal article" date="2021" name="PeerJ">
        <title>Analysis of 44 Vibrio anguillarum genomes reveals high genetic diversity.</title>
        <authorList>
            <person name="Hansen M.J."/>
            <person name="Dalsgaard I."/>
        </authorList>
    </citation>
    <scope>NUCLEOTIDE SEQUENCE</scope>
    <source>
        <strain evidence="1">850617-1/1</strain>
    </source>
</reference>
<accession>A0AAW4B937</accession>
<comment type="caution">
    <text evidence="1">The sequence shown here is derived from an EMBL/GenBank/DDBJ whole genome shotgun (WGS) entry which is preliminary data.</text>
</comment>
<evidence type="ECO:0000313" key="2">
    <source>
        <dbReference type="Proteomes" id="UP000786185"/>
    </source>
</evidence>
<sequence>MSKRIHEYNGIHGLNAIAKAYGHVDSTLRYRINQRGMTIEEAINAPLHERNKGKKANNVKNADDCDKGVSYVAIRQPYEMSSLWRIALGMGGCHE</sequence>